<dbReference type="PANTHER" id="PTHR43877:SF2">
    <property type="entry name" value="AMINOALKYLPHOSPHONATE N-ACETYLTRANSFERASE-RELATED"/>
    <property type="match status" value="1"/>
</dbReference>
<keyword evidence="1" id="KW-0808">Transferase</keyword>
<keyword evidence="2" id="KW-0012">Acyltransferase</keyword>
<evidence type="ECO:0000313" key="4">
    <source>
        <dbReference type="EMBL" id="AOY84774.1"/>
    </source>
</evidence>
<dbReference type="InterPro" id="IPR000182">
    <property type="entry name" value="GNAT_dom"/>
</dbReference>
<dbReference type="InterPro" id="IPR050832">
    <property type="entry name" value="Bact_Acetyltransf"/>
</dbReference>
<proteinExistence type="predicted"/>
<dbReference type="EMBL" id="CP017708">
    <property type="protein sequence ID" value="AOY84774.1"/>
    <property type="molecule type" value="Genomic_DNA"/>
</dbReference>
<protein>
    <submittedName>
        <fullName evidence="4">GNAT family N-acetyltransferase</fullName>
    </submittedName>
</protein>
<dbReference type="CDD" id="cd04301">
    <property type="entry name" value="NAT_SF"/>
    <property type="match status" value="1"/>
</dbReference>
<feature type="domain" description="N-acetyltransferase" evidence="3">
    <location>
        <begin position="11"/>
        <end position="164"/>
    </location>
</feature>
<accession>A0A1D9GB63</accession>
<evidence type="ECO:0000256" key="2">
    <source>
        <dbReference type="ARBA" id="ARBA00023315"/>
    </source>
</evidence>
<dbReference type="PANTHER" id="PTHR43877">
    <property type="entry name" value="AMINOALKYLPHOSPHONATE N-ACETYLTRANSFERASE-RELATED-RELATED"/>
    <property type="match status" value="1"/>
</dbReference>
<evidence type="ECO:0000313" key="5">
    <source>
        <dbReference type="Proteomes" id="UP000176944"/>
    </source>
</evidence>
<sequence length="294" mass="31826">MDKVFEQTSSVILRGGRPEDALPCGTILYEAFRAIAEQHGLVPDFPSAEFGADMLTEILGNPAVYSVVAEAEDGRVIGSNFLWEGDTIAGIGPTTVDPAAQNRSVGRRLMEHVLQRAQEKPYPGVRLVQAAYNSRSLSLYTKLGFNVRELLANLQGQPLGLTIPGRTVRPATEADLAACNQLCDRIHGHDRAWELKEYVARGMATLVECDGRISGYATEIGFFGHAVGENNDDLKALIGAAPAFGGSGFYVPISNADLFRWCLNHGLRLIQTETLMSLGLYNQPAGAFLPSALY</sequence>
<dbReference type="AlphaFoldDB" id="A0A1D9GB63"/>
<reference evidence="5" key="1">
    <citation type="submission" date="2016-10" db="EMBL/GenBank/DDBJ databases">
        <title>Comparative genomics uncovers the prolific and rare metabolic potential of the cyanobacterial genus Moorea.</title>
        <authorList>
            <person name="Leao T."/>
            <person name="Castelao G."/>
            <person name="Korobeynikov A."/>
            <person name="Monroe E.A."/>
            <person name="Podell S."/>
            <person name="Glukhov E."/>
            <person name="Allen E."/>
            <person name="Gerwick W.H."/>
            <person name="Gerwick L."/>
        </authorList>
    </citation>
    <scope>NUCLEOTIDE SEQUENCE [LARGE SCALE GENOMIC DNA]</scope>
    <source>
        <strain evidence="5">JHB</strain>
    </source>
</reference>
<dbReference type="GO" id="GO:0016747">
    <property type="term" value="F:acyltransferase activity, transferring groups other than amino-acyl groups"/>
    <property type="evidence" value="ECO:0007669"/>
    <property type="project" value="InterPro"/>
</dbReference>
<gene>
    <name evidence="4" type="ORF">BJP36_19465</name>
</gene>
<name>A0A1D9GB63_MOOP1</name>
<dbReference type="Pfam" id="PF00583">
    <property type="entry name" value="Acetyltransf_1"/>
    <property type="match status" value="1"/>
</dbReference>
<evidence type="ECO:0000259" key="3">
    <source>
        <dbReference type="PROSITE" id="PS51186"/>
    </source>
</evidence>
<dbReference type="PROSITE" id="PS51186">
    <property type="entry name" value="GNAT"/>
    <property type="match status" value="1"/>
</dbReference>
<dbReference type="Proteomes" id="UP000176944">
    <property type="component" value="Chromosome"/>
</dbReference>
<dbReference type="InterPro" id="IPR016181">
    <property type="entry name" value="Acyl_CoA_acyltransferase"/>
</dbReference>
<dbReference type="Gene3D" id="3.40.630.30">
    <property type="match status" value="2"/>
</dbReference>
<dbReference type="SUPFAM" id="SSF55729">
    <property type="entry name" value="Acyl-CoA N-acyltransferases (Nat)"/>
    <property type="match status" value="2"/>
</dbReference>
<organism evidence="4 5">
    <name type="scientific">Moorena producens (strain JHB)</name>
    <dbReference type="NCBI Taxonomy" id="1454205"/>
    <lineage>
        <taxon>Bacteria</taxon>
        <taxon>Bacillati</taxon>
        <taxon>Cyanobacteriota</taxon>
        <taxon>Cyanophyceae</taxon>
        <taxon>Coleofasciculales</taxon>
        <taxon>Coleofasciculaceae</taxon>
        <taxon>Moorena</taxon>
    </lineage>
</organism>
<evidence type="ECO:0000256" key="1">
    <source>
        <dbReference type="ARBA" id="ARBA00022679"/>
    </source>
</evidence>